<dbReference type="EMBL" id="JAFGDB010000013">
    <property type="protein sequence ID" value="MBN2066975.1"/>
    <property type="molecule type" value="Genomic_DNA"/>
</dbReference>
<evidence type="ECO:0000256" key="5">
    <source>
        <dbReference type="ARBA" id="ARBA00023300"/>
    </source>
</evidence>
<comment type="catalytic activity">
    <reaction evidence="6">
        <text>2 (2R)-3-phosphoglycerate + 2 H(+) = D-ribulose 1,5-bisphosphate + CO2 + H2O</text>
        <dbReference type="Rhea" id="RHEA:23124"/>
        <dbReference type="ChEBI" id="CHEBI:15377"/>
        <dbReference type="ChEBI" id="CHEBI:15378"/>
        <dbReference type="ChEBI" id="CHEBI:16526"/>
        <dbReference type="ChEBI" id="CHEBI:57870"/>
        <dbReference type="ChEBI" id="CHEBI:58272"/>
        <dbReference type="EC" id="4.1.1.39"/>
    </reaction>
</comment>
<comment type="subunit">
    <text evidence="6">Homodimer or homodecamer. In contrast to form I RuBisCO, the form III RuBisCO is composed solely of large subunits.</text>
</comment>
<comment type="similarity">
    <text evidence="6">Belongs to the RuBisCO large chain family. Type III subfamily.</text>
</comment>
<dbReference type="GO" id="GO:0000287">
    <property type="term" value="F:magnesium ion binding"/>
    <property type="evidence" value="ECO:0007669"/>
    <property type="project" value="UniProtKB-UniRule"/>
</dbReference>
<dbReference type="SFLD" id="SFLDG00301">
    <property type="entry name" value="RuBisCO-like_proteins"/>
    <property type="match status" value="1"/>
</dbReference>
<name>A0A938YW86_9ARCH</name>
<dbReference type="PANTHER" id="PTHR42704:SF17">
    <property type="entry name" value="RIBULOSE BISPHOSPHATE CARBOXYLASE LARGE CHAIN"/>
    <property type="match status" value="1"/>
</dbReference>
<feature type="binding site" evidence="6">
    <location>
        <position position="270"/>
    </location>
    <ligand>
        <name>substrate</name>
    </ligand>
</feature>
<dbReference type="GO" id="GO:0015977">
    <property type="term" value="P:carbon fixation"/>
    <property type="evidence" value="ECO:0007669"/>
    <property type="project" value="UniProtKB-KW"/>
</dbReference>
<dbReference type="HAMAP" id="MF_01133">
    <property type="entry name" value="RuBisCO_L_type3"/>
    <property type="match status" value="1"/>
</dbReference>
<dbReference type="SUPFAM" id="SSF54966">
    <property type="entry name" value="RuBisCO, large subunit, small (N-terminal) domain"/>
    <property type="match status" value="1"/>
</dbReference>
<dbReference type="AlphaFoldDB" id="A0A938YW86"/>
<feature type="binding site" evidence="6">
    <location>
        <position position="155"/>
    </location>
    <ligand>
        <name>substrate</name>
    </ligand>
</feature>
<dbReference type="NCBIfam" id="TIGR03326">
    <property type="entry name" value="rubisco_III"/>
    <property type="match status" value="1"/>
</dbReference>
<dbReference type="EC" id="4.1.1.39" evidence="6"/>
<dbReference type="InterPro" id="IPR017712">
    <property type="entry name" value="RuBisCO_III"/>
</dbReference>
<feature type="binding site" description="via carbamate group" evidence="6">
    <location>
        <position position="179"/>
    </location>
    <ligand>
        <name>Mg(2+)</name>
        <dbReference type="ChEBI" id="CHEBI:18420"/>
    </ligand>
</feature>
<feature type="domain" description="Ribulose bisphosphate carboxylase large subunit ferrodoxin-like N-terminal" evidence="8">
    <location>
        <begin position="8"/>
        <end position="122"/>
    </location>
</feature>
<feature type="binding site" evidence="6">
    <location>
        <begin position="353"/>
        <end position="355"/>
    </location>
    <ligand>
        <name>substrate</name>
    </ligand>
</feature>
<dbReference type="PANTHER" id="PTHR42704">
    <property type="entry name" value="RIBULOSE BISPHOSPHATE CARBOXYLASE"/>
    <property type="match status" value="1"/>
</dbReference>
<comment type="function">
    <text evidence="6">Catalyzes the addition of molecular CO(2) and H(2)O to ribulose 1,5-bisphosphate (RuBP), generating two molecules of 3-phosphoglycerate (3-PGA). Functions in an archaeal AMP degradation pathway, together with AMP phosphorylase and R15P isomerase.</text>
</comment>
<sequence>MEKSYSGYLEPGYKPRDDLVALFYLQPGRRVSFNEAAQAVASESSIGTWTDISTLSNSLKRKLHARVFSLNRKSRLIEIAYPKELFEEGNIPQLLSSVAGNVFGMKEVRNLRLLDINFPNSYIKSFKGPKFGIQGVRKTLRVKKRPLLGSIVKPKLGLDEKQHAQVAFQAWAGGCDIVKDDENLSSLKFNNFEKRVKETLKMRRKAEQITGEKKAYMPNVTAPFNEMMRRARFVKKAGGRYAMADIVTVGWSALQDLRDADLGLLLHAHRAGHAAFTLNEKHGISMLMVAKLARLAGLDQIHVGAIVGKMQGRRQEVQAIGEEIEHSLIRSGKKQHILSEKWLHVKPMLAVCSGGLHPGKVPPLLEAMGNDIVVQMGGGIHGHPLGTMHGAIAARQSVDAAMKKIPLREYAEQHKDLQLALRKWQ</sequence>
<feature type="modified residue" description="N6-carboxylysine" evidence="6">
    <location>
        <position position="179"/>
    </location>
</feature>
<feature type="binding site" evidence="6">
    <location>
        <begin position="375"/>
        <end position="378"/>
    </location>
    <ligand>
        <name>substrate</name>
    </ligand>
</feature>
<evidence type="ECO:0000256" key="6">
    <source>
        <dbReference type="HAMAP-Rule" id="MF_01133"/>
    </source>
</evidence>
<feature type="binding site" evidence="6">
    <location>
        <position position="181"/>
    </location>
    <ligand>
        <name>Mg(2+)</name>
        <dbReference type="ChEBI" id="CHEBI:18420"/>
    </ligand>
</feature>
<evidence type="ECO:0000256" key="3">
    <source>
        <dbReference type="ARBA" id="ARBA00023002"/>
    </source>
</evidence>
<evidence type="ECO:0000256" key="4">
    <source>
        <dbReference type="ARBA" id="ARBA00023239"/>
    </source>
</evidence>
<dbReference type="Gene3D" id="3.30.70.150">
    <property type="entry name" value="RuBisCO large subunit, N-terminal domain"/>
    <property type="match status" value="1"/>
</dbReference>
<dbReference type="InterPro" id="IPR036376">
    <property type="entry name" value="RuBisCO_lsu_C_sf"/>
</dbReference>
<comment type="cofactor">
    <cofactor evidence="6">
        <name>Mg(2+)</name>
        <dbReference type="ChEBI" id="CHEBI:18420"/>
    </cofactor>
    <text evidence="6">Binds 1 Mg(2+) ion per subunit.</text>
</comment>
<reference evidence="9" key="1">
    <citation type="submission" date="2021-01" db="EMBL/GenBank/DDBJ databases">
        <title>Active Sulfur Cycling in an Early Earth Analoge.</title>
        <authorList>
            <person name="Hahn C.R."/>
            <person name="Youssef N.H."/>
            <person name="Elshahed M."/>
        </authorList>
    </citation>
    <scope>NUCLEOTIDE SEQUENCE</scope>
    <source>
        <strain evidence="9">Zod_Metabat.1151</strain>
    </source>
</reference>
<evidence type="ECO:0000259" key="8">
    <source>
        <dbReference type="Pfam" id="PF02788"/>
    </source>
</evidence>
<feature type="site" description="Transition state stabilizer" evidence="6">
    <location>
        <position position="309"/>
    </location>
</feature>
<comment type="miscellaneous">
    <text evidence="6">Because the Archaea possessing a type III RuBisCO are all anaerobic, it is most likely that only the carboxylase activity of RuBisCO, and not the competitive oxygenase activity (by which RuBP reacts with O(2) to form one molecule of 3-phosphoglycerate and one molecule of 2-phosphoglycolate), is biologically relevant in these strains.</text>
</comment>
<dbReference type="InterPro" id="IPR000685">
    <property type="entry name" value="RuBisCO_lsu_C"/>
</dbReference>
<keyword evidence="3 6" id="KW-0560">Oxidoreductase</keyword>
<keyword evidence="2 6" id="KW-0460">Magnesium</keyword>
<dbReference type="Gene3D" id="3.20.20.110">
    <property type="entry name" value="Ribulose bisphosphate carboxylase, large subunit, C-terminal domain"/>
    <property type="match status" value="1"/>
</dbReference>
<dbReference type="InterPro" id="IPR017443">
    <property type="entry name" value="RuBisCO_lsu_fd_N"/>
</dbReference>
<feature type="domain" description="Ribulose bisphosphate carboxylase large subunit C-terminal" evidence="7">
    <location>
        <begin position="132"/>
        <end position="424"/>
    </location>
</feature>
<dbReference type="SUPFAM" id="SSF51649">
    <property type="entry name" value="RuBisCo, C-terminal domain"/>
    <property type="match status" value="1"/>
</dbReference>
<gene>
    <name evidence="6 9" type="primary">rbcL</name>
    <name evidence="9" type="ORF">JW744_00730</name>
</gene>
<evidence type="ECO:0000256" key="2">
    <source>
        <dbReference type="ARBA" id="ARBA00022842"/>
    </source>
</evidence>
<dbReference type="Pfam" id="PF00016">
    <property type="entry name" value="RuBisCO_large"/>
    <property type="match status" value="1"/>
</dbReference>
<dbReference type="GO" id="GO:0006196">
    <property type="term" value="P:AMP catabolic process"/>
    <property type="evidence" value="ECO:0007669"/>
    <property type="project" value="UniProtKB-UniRule"/>
</dbReference>
<comment type="catalytic activity">
    <reaction evidence="6">
        <text>D-ribulose 1,5-bisphosphate + O2 = 2-phosphoglycolate + (2R)-3-phosphoglycerate + 2 H(+)</text>
        <dbReference type="Rhea" id="RHEA:36631"/>
        <dbReference type="ChEBI" id="CHEBI:15378"/>
        <dbReference type="ChEBI" id="CHEBI:15379"/>
        <dbReference type="ChEBI" id="CHEBI:57870"/>
        <dbReference type="ChEBI" id="CHEBI:58033"/>
        <dbReference type="ChEBI" id="CHEBI:58272"/>
    </reaction>
</comment>
<dbReference type="Proteomes" id="UP000809243">
    <property type="component" value="Unassembled WGS sequence"/>
</dbReference>
<feature type="binding site" evidence="6">
    <location>
        <position position="302"/>
    </location>
    <ligand>
        <name>substrate</name>
    </ligand>
</feature>
<dbReference type="InterPro" id="IPR036422">
    <property type="entry name" value="RuBisCO_lsu_N_sf"/>
</dbReference>
<comment type="caution">
    <text evidence="9">The sequence shown here is derived from an EMBL/GenBank/DDBJ whole genome shotgun (WGS) entry which is preliminary data.</text>
</comment>
<protein>
    <recommendedName>
        <fullName evidence="6">Ribulose bisphosphate carboxylase</fullName>
        <shortName evidence="6">RuBisCO</shortName>
        <ecNumber evidence="6">4.1.1.39</ecNumber>
    </recommendedName>
</protein>
<feature type="binding site" evidence="6">
    <location>
        <position position="182"/>
    </location>
    <ligand>
        <name>Mg(2+)</name>
        <dbReference type="ChEBI" id="CHEBI:18420"/>
    </ligand>
</feature>
<keyword evidence="4 6" id="KW-0456">Lyase</keyword>
<feature type="active site" description="Proton acceptor" evidence="6">
    <location>
        <position position="269"/>
    </location>
</feature>
<proteinExistence type="inferred from homology"/>
<evidence type="ECO:0000259" key="7">
    <source>
        <dbReference type="Pfam" id="PF00016"/>
    </source>
</evidence>
<dbReference type="InterPro" id="IPR033966">
    <property type="entry name" value="RuBisCO"/>
</dbReference>
<dbReference type="GO" id="GO:0016491">
    <property type="term" value="F:oxidoreductase activity"/>
    <property type="evidence" value="ECO:0007669"/>
    <property type="project" value="UniProtKB-KW"/>
</dbReference>
<dbReference type="SFLD" id="SFLDS00014">
    <property type="entry name" value="RuBisCO"/>
    <property type="match status" value="1"/>
</dbReference>
<keyword evidence="5 6" id="KW-0120">Carbon dioxide fixation</keyword>
<evidence type="ECO:0000256" key="1">
    <source>
        <dbReference type="ARBA" id="ARBA00022723"/>
    </source>
</evidence>
<feature type="active site" description="Proton acceptor" evidence="6">
    <location>
        <position position="153"/>
    </location>
</feature>
<dbReference type="GO" id="GO:0016984">
    <property type="term" value="F:ribulose-bisphosphate carboxylase activity"/>
    <property type="evidence" value="ECO:0007669"/>
    <property type="project" value="UniProtKB-UniRule"/>
</dbReference>
<organism evidence="9 10">
    <name type="scientific">Candidatus Iainarchaeum sp</name>
    <dbReference type="NCBI Taxonomy" id="3101447"/>
    <lineage>
        <taxon>Archaea</taxon>
        <taxon>Candidatus Iainarchaeota</taxon>
        <taxon>Candidatus Iainarchaeia</taxon>
        <taxon>Candidatus Iainarchaeales</taxon>
        <taxon>Candidatus Iainarchaeaceae</taxon>
        <taxon>Candidatus Iainarchaeum</taxon>
    </lineage>
</organism>
<keyword evidence="1 6" id="KW-0479">Metal-binding</keyword>
<dbReference type="NCBIfam" id="NF003252">
    <property type="entry name" value="PRK04208.1"/>
    <property type="match status" value="1"/>
</dbReference>
<evidence type="ECO:0000313" key="10">
    <source>
        <dbReference type="Proteomes" id="UP000809243"/>
    </source>
</evidence>
<accession>A0A938YW86</accession>
<evidence type="ECO:0000313" key="9">
    <source>
        <dbReference type="EMBL" id="MBN2066975.1"/>
    </source>
</evidence>
<dbReference type="Pfam" id="PF02788">
    <property type="entry name" value="RuBisCO_large_N"/>
    <property type="match status" value="1"/>
</dbReference>